<proteinExistence type="inferred from homology"/>
<dbReference type="InterPro" id="IPR039859">
    <property type="entry name" value="PFA4/ZDH16/20/ERF2-like"/>
</dbReference>
<protein>
    <recommendedName>
        <fullName evidence="7">Palmitoyltransferase</fullName>
        <ecNumber evidence="7">2.3.1.225</ecNumber>
    </recommendedName>
</protein>
<dbReference type="EC" id="2.3.1.225" evidence="7"/>
<dbReference type="PANTHER" id="PTHR12246">
    <property type="entry name" value="PALMITOYLTRANSFERASE ZDHHC16"/>
    <property type="match status" value="1"/>
</dbReference>
<evidence type="ECO:0000256" key="3">
    <source>
        <dbReference type="ARBA" id="ARBA00022692"/>
    </source>
</evidence>
<organism evidence="9 10">
    <name type="scientific">Ascaris lumbricoides</name>
    <name type="common">Giant roundworm</name>
    <dbReference type="NCBI Taxonomy" id="6252"/>
    <lineage>
        <taxon>Eukaryota</taxon>
        <taxon>Metazoa</taxon>
        <taxon>Ecdysozoa</taxon>
        <taxon>Nematoda</taxon>
        <taxon>Chromadorea</taxon>
        <taxon>Rhabditida</taxon>
        <taxon>Spirurina</taxon>
        <taxon>Ascaridomorpha</taxon>
        <taxon>Ascaridoidea</taxon>
        <taxon>Ascarididae</taxon>
        <taxon>Ascaris</taxon>
    </lineage>
</organism>
<feature type="transmembrane region" description="Helical" evidence="7">
    <location>
        <begin position="172"/>
        <end position="191"/>
    </location>
</feature>
<comment type="domain">
    <text evidence="7">The DHHC domain is required for palmitoyltransferase activity.</text>
</comment>
<comment type="subcellular location">
    <subcellularLocation>
        <location evidence="1">Membrane</location>
        <topology evidence="1">Multi-pass membrane protein</topology>
    </subcellularLocation>
</comment>
<reference evidence="10" key="1">
    <citation type="submission" date="2017-02" db="UniProtKB">
        <authorList>
            <consortium name="WormBaseParasite"/>
        </authorList>
    </citation>
    <scope>IDENTIFICATION</scope>
</reference>
<dbReference type="AlphaFoldDB" id="A0A0M3IJR9"/>
<sequence length="323" mass="38026">MGGCVDSPCVRFFICVFRWLPVCLIVAVVIWAYYAYVIQLCFYTVERVAERVLYLLIFHILLFLFLWSYYQTVFSEIGQPQKTFYLTSEVRRDLESAADDAECRLILDRFLRQHQVPVANRAFDGSVRYCHKCNCVKPDRSHHCSVCGKCVLKFDHHCPWVNTCVNYCNYKFFVLFLGYGLALCLFGFFTDMQYFIAFWKNELKQSEGFGRFHILFLFFVSGMFAVSLSCLFFYHLYLTSRNQSTIESFRPPMFAYGPDKNAYNLGVRRNFQQVFGRSRTLWFLPIFSSDGNGITFPQRGLQRERYKLLEESEDSEDEQLPVV</sequence>
<keyword evidence="5 7" id="KW-0472">Membrane</keyword>
<evidence type="ECO:0000256" key="2">
    <source>
        <dbReference type="ARBA" id="ARBA00022679"/>
    </source>
</evidence>
<accession>A0A0M3IJR9</accession>
<keyword evidence="3 7" id="KW-0812">Transmembrane</keyword>
<evidence type="ECO:0000256" key="1">
    <source>
        <dbReference type="ARBA" id="ARBA00004141"/>
    </source>
</evidence>
<comment type="catalytic activity">
    <reaction evidence="7">
        <text>L-cysteinyl-[protein] + hexadecanoyl-CoA = S-hexadecanoyl-L-cysteinyl-[protein] + CoA</text>
        <dbReference type="Rhea" id="RHEA:36683"/>
        <dbReference type="Rhea" id="RHEA-COMP:10131"/>
        <dbReference type="Rhea" id="RHEA-COMP:11032"/>
        <dbReference type="ChEBI" id="CHEBI:29950"/>
        <dbReference type="ChEBI" id="CHEBI:57287"/>
        <dbReference type="ChEBI" id="CHEBI:57379"/>
        <dbReference type="ChEBI" id="CHEBI:74151"/>
        <dbReference type="EC" id="2.3.1.225"/>
    </reaction>
</comment>
<dbReference type="Proteomes" id="UP000036681">
    <property type="component" value="Unplaced"/>
</dbReference>
<feature type="domain" description="Palmitoyltransferase DHHC" evidence="8">
    <location>
        <begin position="128"/>
        <end position="249"/>
    </location>
</feature>
<evidence type="ECO:0000256" key="5">
    <source>
        <dbReference type="ARBA" id="ARBA00023136"/>
    </source>
</evidence>
<feature type="transmembrane region" description="Helical" evidence="7">
    <location>
        <begin position="212"/>
        <end position="237"/>
    </location>
</feature>
<evidence type="ECO:0000313" key="10">
    <source>
        <dbReference type="WBParaSite" id="ALUE_0001892501-mRNA-1"/>
    </source>
</evidence>
<dbReference type="InterPro" id="IPR001594">
    <property type="entry name" value="Palmitoyltrfase_DHHC"/>
</dbReference>
<evidence type="ECO:0000259" key="8">
    <source>
        <dbReference type="Pfam" id="PF01529"/>
    </source>
</evidence>
<dbReference type="WBParaSite" id="ALUE_0001892501-mRNA-1">
    <property type="protein sequence ID" value="ALUE_0001892501-mRNA-1"/>
    <property type="gene ID" value="ALUE_0001892501"/>
</dbReference>
<comment type="similarity">
    <text evidence="7">Belongs to the DHHC palmitoyltransferase family.</text>
</comment>
<keyword evidence="2 7" id="KW-0808">Transferase</keyword>
<evidence type="ECO:0000256" key="4">
    <source>
        <dbReference type="ARBA" id="ARBA00022989"/>
    </source>
</evidence>
<dbReference type="GO" id="GO:0016020">
    <property type="term" value="C:membrane"/>
    <property type="evidence" value="ECO:0007669"/>
    <property type="project" value="UniProtKB-SubCell"/>
</dbReference>
<keyword evidence="6 7" id="KW-0012">Acyltransferase</keyword>
<evidence type="ECO:0000313" key="9">
    <source>
        <dbReference type="Proteomes" id="UP000036681"/>
    </source>
</evidence>
<dbReference type="PROSITE" id="PS50216">
    <property type="entry name" value="DHHC"/>
    <property type="match status" value="1"/>
</dbReference>
<evidence type="ECO:0000256" key="7">
    <source>
        <dbReference type="RuleBase" id="RU079119"/>
    </source>
</evidence>
<feature type="transmembrane region" description="Helical" evidence="7">
    <location>
        <begin position="19"/>
        <end position="45"/>
    </location>
</feature>
<dbReference type="Pfam" id="PF01529">
    <property type="entry name" value="DHHC"/>
    <property type="match status" value="1"/>
</dbReference>
<evidence type="ECO:0000256" key="6">
    <source>
        <dbReference type="ARBA" id="ARBA00023315"/>
    </source>
</evidence>
<keyword evidence="4 7" id="KW-1133">Transmembrane helix</keyword>
<keyword evidence="9" id="KW-1185">Reference proteome</keyword>
<name>A0A0M3IJR9_ASCLU</name>
<feature type="transmembrane region" description="Helical" evidence="7">
    <location>
        <begin position="52"/>
        <end position="70"/>
    </location>
</feature>
<dbReference type="GO" id="GO:0019706">
    <property type="term" value="F:protein-cysteine S-palmitoyltransferase activity"/>
    <property type="evidence" value="ECO:0007669"/>
    <property type="project" value="UniProtKB-EC"/>
</dbReference>